<evidence type="ECO:0000313" key="1">
    <source>
        <dbReference type="EMBL" id="MDP5184895.1"/>
    </source>
</evidence>
<accession>A0ABT9IH26</accession>
<name>A0ABT9IH26_9ACTN</name>
<evidence type="ECO:0000313" key="2">
    <source>
        <dbReference type="Proteomes" id="UP001233673"/>
    </source>
</evidence>
<dbReference type="Proteomes" id="UP001233673">
    <property type="component" value="Unassembled WGS sequence"/>
</dbReference>
<sequence length="54" mass="6099">MTRPDDEQQNIAASVELVTVPDDDSTFDEAAIRRALADESYGRHRTRSGDECMR</sequence>
<protein>
    <submittedName>
        <fullName evidence="1">Uncharacterized protein</fullName>
    </submittedName>
</protein>
<dbReference type="RefSeq" id="WP_306001434.1">
    <property type="nucleotide sequence ID" value="NZ_JASNFN010000033.1"/>
</dbReference>
<reference evidence="2" key="1">
    <citation type="submission" date="2023-05" db="EMBL/GenBank/DDBJ databases">
        <title>Draft genome of Pseudofrankia sp. BMG5.37.</title>
        <authorList>
            <person name="Gtari M."/>
            <person name="Ghodhbane F."/>
            <person name="Sbissi I."/>
        </authorList>
    </citation>
    <scope>NUCLEOTIDE SEQUENCE [LARGE SCALE GENOMIC DNA]</scope>
    <source>
        <strain evidence="2">BMG 814</strain>
    </source>
</reference>
<organism evidence="1 2">
    <name type="scientific">Blastococcus carthaginiensis</name>
    <dbReference type="NCBI Taxonomy" id="3050034"/>
    <lineage>
        <taxon>Bacteria</taxon>
        <taxon>Bacillati</taxon>
        <taxon>Actinomycetota</taxon>
        <taxon>Actinomycetes</taxon>
        <taxon>Geodermatophilales</taxon>
        <taxon>Geodermatophilaceae</taxon>
        <taxon>Blastococcus</taxon>
    </lineage>
</organism>
<comment type="caution">
    <text evidence="1">The sequence shown here is derived from an EMBL/GenBank/DDBJ whole genome shotgun (WGS) entry which is preliminary data.</text>
</comment>
<proteinExistence type="predicted"/>
<keyword evidence="2" id="KW-1185">Reference proteome</keyword>
<dbReference type="EMBL" id="JASNFN010000033">
    <property type="protein sequence ID" value="MDP5184895.1"/>
    <property type="molecule type" value="Genomic_DNA"/>
</dbReference>
<gene>
    <name evidence="1" type="ORF">QOZ88_19860</name>
</gene>